<dbReference type="Proteomes" id="UP000295684">
    <property type="component" value="Unassembled WGS sequence"/>
</dbReference>
<evidence type="ECO:0000313" key="1">
    <source>
        <dbReference type="EMBL" id="GGE70454.1"/>
    </source>
</evidence>
<evidence type="ECO:0000313" key="2">
    <source>
        <dbReference type="EMBL" id="TCO18750.1"/>
    </source>
</evidence>
<reference evidence="1" key="1">
    <citation type="journal article" date="2014" name="Int. J. Syst. Evol. Microbiol.">
        <title>Complete genome of a new Firmicutes species belonging to the dominant human colonic microbiota ('Ruminococcus bicirculans') reveals two chromosomes and a selective capacity to utilize plant glucans.</title>
        <authorList>
            <consortium name="NISC Comparative Sequencing Program"/>
            <person name="Wegmann U."/>
            <person name="Louis P."/>
            <person name="Goesmann A."/>
            <person name="Henrissat B."/>
            <person name="Duncan S.H."/>
            <person name="Flint H.J."/>
        </authorList>
    </citation>
    <scope>NUCLEOTIDE SEQUENCE</scope>
    <source>
        <strain evidence="1">CGMCC 1.15644</strain>
    </source>
</reference>
<comment type="caution">
    <text evidence="2">The sequence shown here is derived from an EMBL/GenBank/DDBJ whole genome shotgun (WGS) entry which is preliminary data.</text>
</comment>
<sequence>MELATDRTNIPEMVKQMIDTDLKIVYKYPEQTVSFQRKFVDAIYPQKLYLITALIEHLKPIL</sequence>
<evidence type="ECO:0000313" key="3">
    <source>
        <dbReference type="Proteomes" id="UP000295684"/>
    </source>
</evidence>
<dbReference type="EMBL" id="SLWO01000011">
    <property type="protein sequence ID" value="TCO18750.1"/>
    <property type="molecule type" value="Genomic_DNA"/>
</dbReference>
<dbReference type="EMBL" id="BMJO01000010">
    <property type="protein sequence ID" value="GGE70454.1"/>
    <property type="molecule type" value="Genomic_DNA"/>
</dbReference>
<dbReference type="AlphaFoldDB" id="A0A4R2H532"/>
<proteinExistence type="predicted"/>
<reference evidence="4" key="2">
    <citation type="journal article" date="2019" name="Int. J. Syst. Evol. Microbiol.">
        <title>The Global Catalogue of Microorganisms (GCM) 10K type strain sequencing project: providing services to taxonomists for standard genome sequencing and annotation.</title>
        <authorList>
            <consortium name="The Broad Institute Genomics Platform"/>
            <consortium name="The Broad Institute Genome Sequencing Center for Infectious Disease"/>
            <person name="Wu L."/>
            <person name="Ma J."/>
        </authorList>
    </citation>
    <scope>NUCLEOTIDE SEQUENCE [LARGE SCALE GENOMIC DNA]</scope>
    <source>
        <strain evidence="4">CGMCC 1.15644</strain>
    </source>
</reference>
<organism evidence="2 3">
    <name type="scientific">Pedobacter psychrotolerans</name>
    <dbReference type="NCBI Taxonomy" id="1843235"/>
    <lineage>
        <taxon>Bacteria</taxon>
        <taxon>Pseudomonadati</taxon>
        <taxon>Bacteroidota</taxon>
        <taxon>Sphingobacteriia</taxon>
        <taxon>Sphingobacteriales</taxon>
        <taxon>Sphingobacteriaceae</taxon>
        <taxon>Pedobacter</taxon>
    </lineage>
</organism>
<dbReference type="Proteomes" id="UP000622648">
    <property type="component" value="Unassembled WGS sequence"/>
</dbReference>
<reference evidence="2 3" key="3">
    <citation type="submission" date="2019-03" db="EMBL/GenBank/DDBJ databases">
        <title>Genomic Encyclopedia of Type Strains, Phase IV (KMG-IV): sequencing the most valuable type-strain genomes for metagenomic binning, comparative biology and taxonomic classification.</title>
        <authorList>
            <person name="Goeker M."/>
        </authorList>
    </citation>
    <scope>NUCLEOTIDE SEQUENCE [LARGE SCALE GENOMIC DNA]</scope>
    <source>
        <strain evidence="2 3">DSM 103236</strain>
    </source>
</reference>
<accession>A0A4R2H532</accession>
<name>A0A4R2H532_9SPHI</name>
<keyword evidence="4" id="KW-1185">Reference proteome</keyword>
<protein>
    <submittedName>
        <fullName evidence="2">Uncharacterized protein</fullName>
    </submittedName>
</protein>
<gene>
    <name evidence="2" type="ORF">EV200_11188</name>
    <name evidence="1" type="ORF">GCM10011413_41450</name>
</gene>
<evidence type="ECO:0000313" key="4">
    <source>
        <dbReference type="Proteomes" id="UP000622648"/>
    </source>
</evidence>
<reference evidence="1" key="4">
    <citation type="submission" date="2024-05" db="EMBL/GenBank/DDBJ databases">
        <authorList>
            <person name="Sun Q."/>
            <person name="Zhou Y."/>
        </authorList>
    </citation>
    <scope>NUCLEOTIDE SEQUENCE</scope>
    <source>
        <strain evidence="1">CGMCC 1.15644</strain>
    </source>
</reference>